<dbReference type="Proteomes" id="UP000243207">
    <property type="component" value="Chromosome I"/>
</dbReference>
<dbReference type="OrthoDB" id="6026926at2"/>
<proteinExistence type="predicted"/>
<dbReference type="AlphaFoldDB" id="A0A1H1XPE8"/>
<dbReference type="Pfam" id="PF11804">
    <property type="entry name" value="DUF3325"/>
    <property type="match status" value="1"/>
</dbReference>
<keyword evidence="1" id="KW-0812">Transmembrane</keyword>
<dbReference type="STRING" id="487184.SAMN05216421_2918"/>
<organism evidence="2 3">
    <name type="scientific">Halopseudomonas xinjiangensis</name>
    <dbReference type="NCBI Taxonomy" id="487184"/>
    <lineage>
        <taxon>Bacteria</taxon>
        <taxon>Pseudomonadati</taxon>
        <taxon>Pseudomonadota</taxon>
        <taxon>Gammaproteobacteria</taxon>
        <taxon>Pseudomonadales</taxon>
        <taxon>Pseudomonadaceae</taxon>
        <taxon>Halopseudomonas</taxon>
    </lineage>
</organism>
<dbReference type="EMBL" id="LT629736">
    <property type="protein sequence ID" value="SDT10941.1"/>
    <property type="molecule type" value="Genomic_DNA"/>
</dbReference>
<keyword evidence="1" id="KW-0472">Membrane</keyword>
<reference evidence="3" key="1">
    <citation type="submission" date="2016-10" db="EMBL/GenBank/DDBJ databases">
        <authorList>
            <person name="Varghese N."/>
            <person name="Submissions S."/>
        </authorList>
    </citation>
    <scope>NUCLEOTIDE SEQUENCE [LARGE SCALE GENOMIC DNA]</scope>
    <source>
        <strain evidence="3">NRRL B-51270</strain>
    </source>
</reference>
<gene>
    <name evidence="2" type="ORF">SAMN05216421_2918</name>
</gene>
<feature type="transmembrane region" description="Helical" evidence="1">
    <location>
        <begin position="90"/>
        <end position="107"/>
    </location>
</feature>
<keyword evidence="3" id="KW-1185">Reference proteome</keyword>
<evidence type="ECO:0000313" key="3">
    <source>
        <dbReference type="Proteomes" id="UP000243207"/>
    </source>
</evidence>
<sequence length="108" mass="12141">MKFLLTLLIAYSGMLCFCLAMPRHWKQFGFSRYGEGWRHVCRPAGALLLILAVYLDSLIWPVGMAWVGWFGMMSLAGLTLALLAPYAPRLALWLPAGTLPLALWWVLS</sequence>
<evidence type="ECO:0008006" key="4">
    <source>
        <dbReference type="Google" id="ProtNLM"/>
    </source>
</evidence>
<name>A0A1H1XPE8_9GAMM</name>
<dbReference type="RefSeq" id="WP_093396190.1">
    <property type="nucleotide sequence ID" value="NZ_LT629736.1"/>
</dbReference>
<accession>A0A1H1XPE8</accession>
<dbReference type="InterPro" id="IPR021762">
    <property type="entry name" value="DUF3325"/>
</dbReference>
<evidence type="ECO:0000256" key="1">
    <source>
        <dbReference type="SAM" id="Phobius"/>
    </source>
</evidence>
<keyword evidence="1" id="KW-1133">Transmembrane helix</keyword>
<protein>
    <recommendedName>
        <fullName evidence="4">DUF3325 domain-containing protein</fullName>
    </recommendedName>
</protein>
<evidence type="ECO:0000313" key="2">
    <source>
        <dbReference type="EMBL" id="SDT10941.1"/>
    </source>
</evidence>